<protein>
    <submittedName>
        <fullName evidence="3">Uncharacterized protein</fullName>
    </submittedName>
</protein>
<dbReference type="STRING" id="1110504.MAGb_3200"/>
<keyword evidence="1" id="KW-0175">Coiled coil</keyword>
<feature type="compositionally biased region" description="Polar residues" evidence="2">
    <location>
        <begin position="327"/>
        <end position="347"/>
    </location>
</feature>
<dbReference type="Proteomes" id="UP000003181">
    <property type="component" value="Unassembled WGS sequence"/>
</dbReference>
<name>I5D6A2_MYCAA</name>
<feature type="coiled-coil region" evidence="1">
    <location>
        <begin position="261"/>
        <end position="303"/>
    </location>
</feature>
<evidence type="ECO:0000256" key="1">
    <source>
        <dbReference type="SAM" id="Coils"/>
    </source>
</evidence>
<feature type="coiled-coil region" evidence="1">
    <location>
        <begin position="357"/>
        <end position="405"/>
    </location>
</feature>
<comment type="caution">
    <text evidence="3">The sequence shown here is derived from an EMBL/GenBank/DDBJ whole genome shotgun (WGS) entry which is preliminary data.</text>
</comment>
<sequence length="882" mass="100117">MARINHIDTRNYSEAFYVVKVVRENENGLLAKKEFYSRYFYGSIMQDNSIESNSSAIDEVQKLSIKMLKTSTFNIAVGDLVVRNDKVFQIVNINFDLYNNQEQQLKANYLSELSAQTDLANHLKQVQSQPVQNGLNVVASRKYVDDKVEAVLADFNNWSSSSENSYQELKNDTRRILEQYKNDFNVKADANSDYISKLNNELISLDAKVDKNNTGVSNELSDSKKALDNKIEQNKKEQEIINSNVDKLIKSNSQELNASINETANSLRSEISKNKEDLENSINKNAQEAAEALNNAKSELSLSMFTNKQNSDKSINELKHKDKELFETSSQNKQDITELKQTTQTNRDSITQANNLIEELARTDEKYQTKLDKLDAKDREHDGSLATLRSELDSHHTKISALEHQHNQEQGELEKKFASLESANQDQNSKISQLELSLNANSKADSEVLKKFNSLSSEYSTKNSQLNSHIQDNKHKISLLETSTKNIADYFEKTNALNSWKTLWERQIPRIPVIEDAVAKINKKISLVDGISALEQKVNSHQSWASKVSKIDGLETKVSRLNIVTDKLNEFDAKFSSIDPFINKVNSIDGIKSSLENKINANSGKITSLNELKSKTQQLTSDLSALKSNKETWNSASEKINTLDTRYKKYAMETYEEFARDGDNRLQVQSLDIYPSNNNQVSLKLENSNGAASYISHKYNDYFKIEPFGATLLETDSSAHITGGTLKEYIDDKSKPKRLKTIHKKIGGDYWTTEGKYPWPSLFSSAITIPRDKVIFIKLHLQGPEFFHSISEHVFTELPSLTEQPTLVTFPVVKGFRRFGYEFQADFWTNLSLGYGSFFLNGSDKLIFQLHGIFTLYNAGASSIGDVNRLDIDVYTLETEYE</sequence>
<accession>I5D6A2</accession>
<dbReference type="EMBL" id="AJPR01000006">
    <property type="protein sequence ID" value="EIN15211.1"/>
    <property type="molecule type" value="Genomic_DNA"/>
</dbReference>
<feature type="region of interest" description="Disordered" evidence="2">
    <location>
        <begin position="326"/>
        <end position="347"/>
    </location>
</feature>
<evidence type="ECO:0000256" key="2">
    <source>
        <dbReference type="SAM" id="MobiDB-lite"/>
    </source>
</evidence>
<organism evidence="3 4">
    <name type="scientific">Mycoplasmopsis agalactiae 14628</name>
    <dbReference type="NCBI Taxonomy" id="1110504"/>
    <lineage>
        <taxon>Bacteria</taxon>
        <taxon>Bacillati</taxon>
        <taxon>Mycoplasmatota</taxon>
        <taxon>Mycoplasmoidales</taxon>
        <taxon>Metamycoplasmataceae</taxon>
        <taxon>Mycoplasmopsis</taxon>
    </lineage>
</organism>
<reference evidence="3 4" key="1">
    <citation type="journal article" date="2012" name="Appl. Environ. Microbiol.">
        <title>Emergence of Atypical Mycoplasma agalactiae Strains Harboring a New Prophage and Associated with an Alpine Wild Ungulate Mortality Episode.</title>
        <authorList>
            <person name="Tardy F."/>
            <person name="Baranowski E."/>
            <person name="Nouvel L.X."/>
            <person name="Mick V."/>
            <person name="Manso-Silvan L."/>
            <person name="Thiaucourt F."/>
            <person name="Thebault P."/>
            <person name="Breton M."/>
            <person name="Sirand-Pugnet P."/>
            <person name="Blanchard A."/>
            <person name="Garnier A."/>
            <person name="Gibert P."/>
            <person name="Game Y."/>
            <person name="Poumarat F."/>
            <person name="Citti C."/>
        </authorList>
    </citation>
    <scope>NUCLEOTIDE SEQUENCE [LARGE SCALE GENOMIC DNA]</scope>
    <source>
        <strain evidence="3 4">14628</strain>
    </source>
</reference>
<evidence type="ECO:0000313" key="3">
    <source>
        <dbReference type="EMBL" id="EIN15211.1"/>
    </source>
</evidence>
<gene>
    <name evidence="3" type="ORF">MAGb_3200</name>
</gene>
<evidence type="ECO:0000313" key="4">
    <source>
        <dbReference type="Proteomes" id="UP000003181"/>
    </source>
</evidence>
<dbReference type="RefSeq" id="WP_004024077.1">
    <property type="nucleotide sequence ID" value="NZ_AJPR01000006.1"/>
</dbReference>
<dbReference type="PATRIC" id="fig|1110504.5.peg.321"/>
<dbReference type="AlphaFoldDB" id="I5D6A2"/>
<proteinExistence type="predicted"/>
<dbReference type="OrthoDB" id="399281at2"/>